<proteinExistence type="predicted"/>
<gene>
    <name evidence="5" type="ORF">RHS03_01483</name>
</gene>
<keyword evidence="1 2" id="KW-0371">Homeobox</keyword>
<evidence type="ECO:0000256" key="2">
    <source>
        <dbReference type="RuleBase" id="RU000682"/>
    </source>
</evidence>
<protein>
    <recommendedName>
        <fullName evidence="4">Homeobox domain-containing protein</fullName>
    </recommendedName>
</protein>
<name>A0A8H7HZU7_9AGAM</name>
<dbReference type="Gene3D" id="1.10.10.60">
    <property type="entry name" value="Homeodomain-like"/>
    <property type="match status" value="1"/>
</dbReference>
<feature type="non-terminal residue" evidence="5">
    <location>
        <position position="1"/>
    </location>
</feature>
<dbReference type="OrthoDB" id="6159439at2759"/>
<evidence type="ECO:0000313" key="6">
    <source>
        <dbReference type="Proteomes" id="UP000602905"/>
    </source>
</evidence>
<keyword evidence="1 2" id="KW-0238">DNA-binding</keyword>
<feature type="compositionally biased region" description="Low complexity" evidence="3">
    <location>
        <begin position="613"/>
        <end position="624"/>
    </location>
</feature>
<dbReference type="GO" id="GO:0003677">
    <property type="term" value="F:DNA binding"/>
    <property type="evidence" value="ECO:0007669"/>
    <property type="project" value="UniProtKB-UniRule"/>
</dbReference>
<feature type="region of interest" description="Disordered" evidence="3">
    <location>
        <begin position="297"/>
        <end position="349"/>
    </location>
</feature>
<sequence>MSNTRDTPLASIQATLEHHIARTQGYLPNRLPATTPRFDAAALRFATKSPIVDYAKHISSLGFPAPLASDVTSAVIQESQQYQTFVEQARLRLLTELSTTSVTPDASVIPSLVEAACSSFQRLLVDSGLEAIQKVASEASVDGNESDVHSDSEDDSSSSDGSDDDHQDGDEDIFDQVEEDDNTPMKPGEDVPPLETKYLPIFEALHERGKVLTKPEKTYLVNMTGMTYRQITIWFQNRRRGELKESTNMHTSSKASSSHSDDSSEFSEQEIEKNLGPYPSNTTFDIRSWRLQSALATKDDSQGSAPPFSPIKYNFPSIADCSDTQSDTDFSDDSSDDTPVPPGLQAPSLTASMITSDSAGTNGISASIAANQPNHPPSFGSNTFVTSKEVIHSRPIRSIVASRRSSPSSHPQAQYQYSSSLNDQSSTTQYRSHQPGDTAYHPSQCVSSNENGLIISLDATYQLQTGTLRSPPVSISVVSASATTSNPSPPSPSPPSTTVGSPQRQRSPTSSISPRPHIKPLPRRTGCAPRPRPPPRLGQSAPTTTPITTPTSSRPSVVLPPSSNPSLGNTTLGALLRPNPPAPVIPLEIEERLTAMAGRMGVGAASTFGSGAAPGISSSAPRARGTPGNDMLLNRSNLSPFRPTSLPRAVISLGVQPAIDQVTRNSARPSPSS</sequence>
<feature type="compositionally biased region" description="Low complexity" evidence="3">
    <location>
        <begin position="400"/>
        <end position="409"/>
    </location>
</feature>
<dbReference type="InterPro" id="IPR001356">
    <property type="entry name" value="HD"/>
</dbReference>
<dbReference type="GO" id="GO:0005634">
    <property type="term" value="C:nucleus"/>
    <property type="evidence" value="ECO:0007669"/>
    <property type="project" value="UniProtKB-SubCell"/>
</dbReference>
<feature type="region of interest" description="Disordered" evidence="3">
    <location>
        <begin position="137"/>
        <end position="171"/>
    </location>
</feature>
<dbReference type="AlphaFoldDB" id="A0A8H7HZU7"/>
<dbReference type="EMBL" id="JACYCD010000045">
    <property type="protein sequence ID" value="KAF8711746.1"/>
    <property type="molecule type" value="Genomic_DNA"/>
</dbReference>
<feature type="region of interest" description="Disordered" evidence="3">
    <location>
        <begin position="400"/>
        <end position="445"/>
    </location>
</feature>
<reference evidence="5" key="1">
    <citation type="submission" date="2020-09" db="EMBL/GenBank/DDBJ databases">
        <title>Comparative genome analyses of four rice-infecting Rhizoctonia solani isolates reveal extensive enrichment of homogalacturonan modification genes.</title>
        <authorList>
            <person name="Lee D.-Y."/>
            <person name="Jeon J."/>
            <person name="Kim K.-T."/>
            <person name="Cheong K."/>
            <person name="Song H."/>
            <person name="Choi G."/>
            <person name="Ko J."/>
            <person name="Opiyo S.O."/>
            <person name="Zuo S."/>
            <person name="Madhav S."/>
            <person name="Lee Y.-H."/>
            <person name="Wang G.-L."/>
        </authorList>
    </citation>
    <scope>NUCLEOTIDE SEQUENCE</scope>
    <source>
        <strain evidence="5">AG1-IA WGL</strain>
    </source>
</reference>
<feature type="region of interest" description="Disordered" evidence="3">
    <location>
        <begin position="364"/>
        <end position="383"/>
    </location>
</feature>
<keyword evidence="1 2" id="KW-0539">Nucleus</keyword>
<feature type="compositionally biased region" description="Polar residues" evidence="3">
    <location>
        <begin position="410"/>
        <end position="432"/>
    </location>
</feature>
<organism evidence="5 6">
    <name type="scientific">Rhizoctonia solani</name>
    <dbReference type="NCBI Taxonomy" id="456999"/>
    <lineage>
        <taxon>Eukaryota</taxon>
        <taxon>Fungi</taxon>
        <taxon>Dikarya</taxon>
        <taxon>Basidiomycota</taxon>
        <taxon>Agaricomycotina</taxon>
        <taxon>Agaricomycetes</taxon>
        <taxon>Cantharellales</taxon>
        <taxon>Ceratobasidiaceae</taxon>
        <taxon>Rhizoctonia</taxon>
    </lineage>
</organism>
<evidence type="ECO:0000259" key="4">
    <source>
        <dbReference type="PROSITE" id="PS50071"/>
    </source>
</evidence>
<feature type="region of interest" description="Disordered" evidence="3">
    <location>
        <begin position="613"/>
        <end position="639"/>
    </location>
</feature>
<dbReference type="PROSITE" id="PS50071">
    <property type="entry name" value="HOMEOBOX_2"/>
    <property type="match status" value="1"/>
</dbReference>
<feature type="compositionally biased region" description="Polar residues" evidence="3">
    <location>
        <begin position="503"/>
        <end position="513"/>
    </location>
</feature>
<evidence type="ECO:0000256" key="3">
    <source>
        <dbReference type="SAM" id="MobiDB-lite"/>
    </source>
</evidence>
<comment type="caution">
    <text evidence="5">The sequence shown here is derived from an EMBL/GenBank/DDBJ whole genome shotgun (WGS) entry which is preliminary data.</text>
</comment>
<accession>A0A8H7HZU7</accession>
<dbReference type="CDD" id="cd00086">
    <property type="entry name" value="homeodomain"/>
    <property type="match status" value="1"/>
</dbReference>
<feature type="compositionally biased region" description="Acidic residues" evidence="3">
    <location>
        <begin position="152"/>
        <end position="171"/>
    </location>
</feature>
<dbReference type="SUPFAM" id="SSF46689">
    <property type="entry name" value="Homeodomain-like"/>
    <property type="match status" value="1"/>
</dbReference>
<dbReference type="SMART" id="SM00389">
    <property type="entry name" value="HOX"/>
    <property type="match status" value="1"/>
</dbReference>
<dbReference type="Pfam" id="PF00046">
    <property type="entry name" value="Homeodomain"/>
    <property type="match status" value="1"/>
</dbReference>
<feature type="region of interest" description="Disordered" evidence="3">
    <location>
        <begin position="479"/>
        <end position="575"/>
    </location>
</feature>
<evidence type="ECO:0000313" key="5">
    <source>
        <dbReference type="EMBL" id="KAF8711746.1"/>
    </source>
</evidence>
<feature type="domain" description="Homeobox" evidence="4">
    <location>
        <begin position="202"/>
        <end position="245"/>
    </location>
</feature>
<feature type="compositionally biased region" description="Low complexity" evidence="3">
    <location>
        <begin position="540"/>
        <end position="571"/>
    </location>
</feature>
<evidence type="ECO:0000256" key="1">
    <source>
        <dbReference type="PROSITE-ProRule" id="PRU00108"/>
    </source>
</evidence>
<feature type="region of interest" description="Disordered" evidence="3">
    <location>
        <begin position="244"/>
        <end position="279"/>
    </location>
</feature>
<dbReference type="InterPro" id="IPR009057">
    <property type="entry name" value="Homeodomain-like_sf"/>
</dbReference>
<comment type="subcellular location">
    <subcellularLocation>
        <location evidence="1 2">Nucleus</location>
    </subcellularLocation>
</comment>
<dbReference type="Proteomes" id="UP000602905">
    <property type="component" value="Unassembled WGS sequence"/>
</dbReference>
<feature type="DNA-binding region" description="Homeobox" evidence="1">
    <location>
        <begin position="204"/>
        <end position="246"/>
    </location>
</feature>